<dbReference type="Proteomes" id="UP000678499">
    <property type="component" value="Unassembled WGS sequence"/>
</dbReference>
<name>A0A7R9G9C0_9CRUS</name>
<keyword evidence="2" id="KW-1185">Reference proteome</keyword>
<dbReference type="EMBL" id="CAJPEX010000074">
    <property type="protein sequence ID" value="CAG0913042.1"/>
    <property type="molecule type" value="Genomic_DNA"/>
</dbReference>
<sequence length="69" mass="7906">MRGGPNKDPHAECRENKLCLRGTKERGIGRGRRGVLASHGRSAEKVWRERFAAEEHMLQTRTSPPKVRR</sequence>
<evidence type="ECO:0000313" key="1">
    <source>
        <dbReference type="EMBL" id="CAD7272890.1"/>
    </source>
</evidence>
<proteinExistence type="predicted"/>
<reference evidence="1" key="1">
    <citation type="submission" date="2020-11" db="EMBL/GenBank/DDBJ databases">
        <authorList>
            <person name="Tran Van P."/>
        </authorList>
    </citation>
    <scope>NUCLEOTIDE SEQUENCE</scope>
</reference>
<organism evidence="1">
    <name type="scientific">Notodromas monacha</name>
    <dbReference type="NCBI Taxonomy" id="399045"/>
    <lineage>
        <taxon>Eukaryota</taxon>
        <taxon>Metazoa</taxon>
        <taxon>Ecdysozoa</taxon>
        <taxon>Arthropoda</taxon>
        <taxon>Crustacea</taxon>
        <taxon>Oligostraca</taxon>
        <taxon>Ostracoda</taxon>
        <taxon>Podocopa</taxon>
        <taxon>Podocopida</taxon>
        <taxon>Cypridocopina</taxon>
        <taxon>Cypridoidea</taxon>
        <taxon>Cyprididae</taxon>
        <taxon>Notodromas</taxon>
    </lineage>
</organism>
<dbReference type="EMBL" id="OA882111">
    <property type="protein sequence ID" value="CAD7272890.1"/>
    <property type="molecule type" value="Genomic_DNA"/>
</dbReference>
<accession>A0A7R9G9C0</accession>
<evidence type="ECO:0000313" key="2">
    <source>
        <dbReference type="Proteomes" id="UP000678499"/>
    </source>
</evidence>
<gene>
    <name evidence="1" type="ORF">NMOB1V02_LOCUS805</name>
</gene>
<dbReference type="AlphaFoldDB" id="A0A7R9G9C0"/>
<protein>
    <submittedName>
        <fullName evidence="1">Uncharacterized protein</fullName>
    </submittedName>
</protein>